<reference evidence="4" key="1">
    <citation type="journal article" date="2019" name="Int. J. Syst. Evol. Microbiol.">
        <title>The Global Catalogue of Microorganisms (GCM) 10K type strain sequencing project: providing services to taxonomists for standard genome sequencing and annotation.</title>
        <authorList>
            <consortium name="The Broad Institute Genomics Platform"/>
            <consortium name="The Broad Institute Genome Sequencing Center for Infectious Disease"/>
            <person name="Wu L."/>
            <person name="Ma J."/>
        </authorList>
    </citation>
    <scope>NUCLEOTIDE SEQUENCE [LARGE SCALE GENOMIC DNA]</scope>
    <source>
        <strain evidence="4">JCM 18077</strain>
    </source>
</reference>
<dbReference type="PANTHER" id="PTHR33713">
    <property type="entry name" value="ANTITOXIN YAFN-RELATED"/>
    <property type="match status" value="1"/>
</dbReference>
<organism evidence="3 4">
    <name type="scientific">Gordonia alkaliphila</name>
    <dbReference type="NCBI Taxonomy" id="1053547"/>
    <lineage>
        <taxon>Bacteria</taxon>
        <taxon>Bacillati</taxon>
        <taxon>Actinomycetota</taxon>
        <taxon>Actinomycetes</taxon>
        <taxon>Mycobacteriales</taxon>
        <taxon>Gordoniaceae</taxon>
        <taxon>Gordonia</taxon>
    </lineage>
</organism>
<evidence type="ECO:0000256" key="2">
    <source>
        <dbReference type="RuleBase" id="RU362080"/>
    </source>
</evidence>
<proteinExistence type="inferred from homology"/>
<dbReference type="Proteomes" id="UP001500822">
    <property type="component" value="Unassembled WGS sequence"/>
</dbReference>
<keyword evidence="4" id="KW-1185">Reference proteome</keyword>
<dbReference type="EMBL" id="BAABIE010000002">
    <property type="protein sequence ID" value="GAA4739261.1"/>
    <property type="molecule type" value="Genomic_DNA"/>
</dbReference>
<dbReference type="NCBIfam" id="TIGR01552">
    <property type="entry name" value="phd_fam"/>
    <property type="match status" value="1"/>
</dbReference>
<comment type="caution">
    <text evidence="3">The sequence shown here is derived from an EMBL/GenBank/DDBJ whole genome shotgun (WGS) entry which is preliminary data.</text>
</comment>
<sequence length="90" mass="9736">MTTVPLGEAKDKLSALIDGVDKTHDRVTITKHGRPAAVLISADDLDELNETIHWLSQSGVRETIATGDREYAAGETTSLADLRSEFNIGE</sequence>
<evidence type="ECO:0000256" key="1">
    <source>
        <dbReference type="ARBA" id="ARBA00009981"/>
    </source>
</evidence>
<dbReference type="Gene3D" id="3.40.1620.10">
    <property type="entry name" value="YefM-like domain"/>
    <property type="match status" value="1"/>
</dbReference>
<dbReference type="InterPro" id="IPR006442">
    <property type="entry name" value="Antitoxin_Phd/YefM"/>
</dbReference>
<dbReference type="InterPro" id="IPR051405">
    <property type="entry name" value="phD/YefM_antitoxin"/>
</dbReference>
<dbReference type="PANTHER" id="PTHR33713:SF10">
    <property type="entry name" value="ANTITOXIN YAFN"/>
    <property type="match status" value="1"/>
</dbReference>
<evidence type="ECO:0000313" key="3">
    <source>
        <dbReference type="EMBL" id="GAA4739261.1"/>
    </source>
</evidence>
<dbReference type="Pfam" id="PF02604">
    <property type="entry name" value="PhdYeFM_antitox"/>
    <property type="match status" value="1"/>
</dbReference>
<comment type="similarity">
    <text evidence="1 2">Belongs to the phD/YefM antitoxin family.</text>
</comment>
<accession>A0ABP8YVZ3</accession>
<dbReference type="InterPro" id="IPR036165">
    <property type="entry name" value="YefM-like_sf"/>
</dbReference>
<evidence type="ECO:0000313" key="4">
    <source>
        <dbReference type="Proteomes" id="UP001500822"/>
    </source>
</evidence>
<name>A0ABP8YVZ3_9ACTN</name>
<comment type="function">
    <text evidence="2">Antitoxin component of a type II toxin-antitoxin (TA) system.</text>
</comment>
<dbReference type="SUPFAM" id="SSF143120">
    <property type="entry name" value="YefM-like"/>
    <property type="match status" value="1"/>
</dbReference>
<dbReference type="Gene3D" id="1.10.1220.170">
    <property type="match status" value="1"/>
</dbReference>
<dbReference type="RefSeq" id="WP_345312218.1">
    <property type="nucleotide sequence ID" value="NZ_BAABIE010000002.1"/>
</dbReference>
<protein>
    <recommendedName>
        <fullName evidence="2">Antitoxin</fullName>
    </recommendedName>
</protein>
<gene>
    <name evidence="3" type="ORF">GCM10023217_03790</name>
</gene>